<comment type="caution">
    <text evidence="4">The sequence shown here is derived from an EMBL/GenBank/DDBJ whole genome shotgun (WGS) entry which is preliminary data.</text>
</comment>
<dbReference type="Pfam" id="PF17746">
    <property type="entry name" value="SfsA_N"/>
    <property type="match status" value="1"/>
</dbReference>
<dbReference type="PANTHER" id="PTHR30545:SF2">
    <property type="entry name" value="SUGAR FERMENTATION STIMULATION PROTEIN A"/>
    <property type="match status" value="1"/>
</dbReference>
<dbReference type="EMBL" id="BMDY01000012">
    <property type="protein sequence ID" value="GGB08449.1"/>
    <property type="molecule type" value="Genomic_DNA"/>
</dbReference>
<feature type="domain" description="Sugar fermentation stimulation protein C-terminal" evidence="2">
    <location>
        <begin position="78"/>
        <end position="209"/>
    </location>
</feature>
<evidence type="ECO:0000259" key="2">
    <source>
        <dbReference type="Pfam" id="PF03749"/>
    </source>
</evidence>
<dbReference type="Pfam" id="PF03749">
    <property type="entry name" value="SfsA"/>
    <property type="match status" value="1"/>
</dbReference>
<evidence type="ECO:0000313" key="5">
    <source>
        <dbReference type="Proteomes" id="UP000651977"/>
    </source>
</evidence>
<proteinExistence type="inferred from homology"/>
<accession>A0ABQ1I316</accession>
<dbReference type="HAMAP" id="MF_00095">
    <property type="entry name" value="SfsA"/>
    <property type="match status" value="1"/>
</dbReference>
<dbReference type="RefSeq" id="WP_055734118.1">
    <property type="nucleotide sequence ID" value="NZ_BMDY01000012.1"/>
</dbReference>
<dbReference type="Gene3D" id="3.40.1350.60">
    <property type="match status" value="1"/>
</dbReference>
<name>A0ABQ1I316_9ALTE</name>
<feature type="domain" description="SfsA N-terminal OB" evidence="3">
    <location>
        <begin position="10"/>
        <end position="73"/>
    </location>
</feature>
<evidence type="ECO:0000259" key="3">
    <source>
        <dbReference type="Pfam" id="PF17746"/>
    </source>
</evidence>
<gene>
    <name evidence="1 4" type="primary">sfsA</name>
    <name evidence="4" type="ORF">GCM10007414_22370</name>
</gene>
<dbReference type="Proteomes" id="UP000651977">
    <property type="component" value="Unassembled WGS sequence"/>
</dbReference>
<comment type="similarity">
    <text evidence="1">Belongs to the SfsA family.</text>
</comment>
<organism evidence="4 5">
    <name type="scientific">Agarivorans gilvus</name>
    <dbReference type="NCBI Taxonomy" id="680279"/>
    <lineage>
        <taxon>Bacteria</taxon>
        <taxon>Pseudomonadati</taxon>
        <taxon>Pseudomonadota</taxon>
        <taxon>Gammaproteobacteria</taxon>
        <taxon>Alteromonadales</taxon>
        <taxon>Alteromonadaceae</taxon>
        <taxon>Agarivorans</taxon>
    </lineage>
</organism>
<evidence type="ECO:0000313" key="4">
    <source>
        <dbReference type="EMBL" id="GGB08449.1"/>
    </source>
</evidence>
<dbReference type="PANTHER" id="PTHR30545">
    <property type="entry name" value="SUGAR FERMENTATION STIMULATION PROTEIN A"/>
    <property type="match status" value="1"/>
</dbReference>
<dbReference type="CDD" id="cd22359">
    <property type="entry name" value="SfsA-like_bacterial"/>
    <property type="match status" value="1"/>
</dbReference>
<dbReference type="NCBIfam" id="TIGR00230">
    <property type="entry name" value="sfsA"/>
    <property type="match status" value="1"/>
</dbReference>
<reference evidence="5" key="1">
    <citation type="journal article" date="2019" name="Int. J. Syst. Evol. Microbiol.">
        <title>The Global Catalogue of Microorganisms (GCM) 10K type strain sequencing project: providing services to taxonomists for standard genome sequencing and annotation.</title>
        <authorList>
            <consortium name="The Broad Institute Genomics Platform"/>
            <consortium name="The Broad Institute Genome Sequencing Center for Infectious Disease"/>
            <person name="Wu L."/>
            <person name="Ma J."/>
        </authorList>
    </citation>
    <scope>NUCLEOTIDE SEQUENCE [LARGE SCALE GENOMIC DNA]</scope>
    <source>
        <strain evidence="5">CGMCC 1.10131</strain>
    </source>
</reference>
<evidence type="ECO:0000256" key="1">
    <source>
        <dbReference type="HAMAP-Rule" id="MF_00095"/>
    </source>
</evidence>
<dbReference type="InterPro" id="IPR041465">
    <property type="entry name" value="SfsA_N"/>
</dbReference>
<dbReference type="Gene3D" id="2.40.50.580">
    <property type="match status" value="1"/>
</dbReference>
<sequence length="221" mass="24817">MIKVKPAILIKRYKRFLADVQIGQHSSTIYVPNTGAMTNCGSEGDKIWYSTSDNPKRKYQHTWELTERDGLICVNTARANEFVGNALRAGQIESLSGYQVQAEVKYGDSRIDFMLSRDNETCFVEVKSCTLLENAQGYFPDTVTQRGQKHLLELIKIVEAGHRAVLLFAILHSGITSVKAAQHIDPKYAELLEKAQKAGVEVLCYKPDLRQCFEFVGTPSK</sequence>
<keyword evidence="5" id="KW-1185">Reference proteome</keyword>
<protein>
    <recommendedName>
        <fullName evidence="1">Sugar fermentation stimulation protein homolog</fullName>
    </recommendedName>
</protein>
<dbReference type="InterPro" id="IPR005224">
    <property type="entry name" value="SfsA"/>
</dbReference>
<dbReference type="InterPro" id="IPR040452">
    <property type="entry name" value="SfsA_C"/>
</dbReference>